<sequence length="500" mass="58162">MNILKEFIMLNLRSTDVSKCTDDVKKGIAGIDLLEKAEMTKNVEQSYLNYVRNLCSICPEMFEIPPELNGLEKACMMMSFYDYSFDLSMYPLRHKIVGCVPTMSMIGDCPVLIVRCQGCKGEKEHVYCARGHFFGTEMVESLDLNEQCILLIEMVRIANMEKDYDLRRLKLQAYIDRIMFPMNEESALVKKIVDYYRIKELNEFLEPDFALDDFEAHFINIFEFPHVFRCDLEIYLAEMYFNNLSYEKAIVYFEKYDVIIKTIKCMNALNRNEEAVSKAKAELDNLKKNPEKNKIRICLLLIALAEITGNVHYFDEAFGFYRSYEPLKAKGKFFLENKLFVSAIGAFEQTLELVPHNTDVLFLYACSLTSAERYKEAKDVYEKLVADDQKNVSFLRNLGMCRIKLNEISNGLNTLKTAAKYDARMMSSYLLMCIKYKVREEIMYSLERVGWFYDLEDGLDYILEEKILSVQEVAVALSKNISIKEDSKELIDKFKSMSIS</sequence>
<reference evidence="3 4" key="1">
    <citation type="journal article" date="2014" name="MBio">
        <title>The Ordospora colligata genome; evolution of extreme reduction in microsporidia and host-to-parasite horizontal gene transfer.</title>
        <authorList>
            <person name="Pombert J.-F."/>
            <person name="Haag K.L."/>
            <person name="Beidas S."/>
            <person name="Ebert D."/>
            <person name="Keeling P.J."/>
        </authorList>
    </citation>
    <scope>NUCLEOTIDE SEQUENCE [LARGE SCALE GENOMIC DNA]</scope>
    <source>
        <strain evidence="3 4">OC4</strain>
    </source>
</reference>
<accession>A0A0B2UL04</accession>
<comment type="caution">
    <text evidence="3">The sequence shown here is derived from an EMBL/GenBank/DDBJ whole genome shotgun (WGS) entry which is preliminary data.</text>
</comment>
<dbReference type="SUPFAM" id="SSF48452">
    <property type="entry name" value="TPR-like"/>
    <property type="match status" value="1"/>
</dbReference>
<dbReference type="OrthoDB" id="2190529at2759"/>
<dbReference type="InParanoid" id="A0A0B2UL04"/>
<dbReference type="EMBL" id="JOKQ01000003">
    <property type="protein sequence ID" value="KHN70048.1"/>
    <property type="molecule type" value="Genomic_DNA"/>
</dbReference>
<dbReference type="PANTHER" id="PTHR16193">
    <property type="entry name" value="TETRATRICOPEPTIDE REPEAT PROTEIN 27"/>
    <property type="match status" value="1"/>
</dbReference>
<dbReference type="AlphaFoldDB" id="A0A0B2UL04"/>
<keyword evidence="1" id="KW-0677">Repeat</keyword>
<gene>
    <name evidence="3" type="ORF">M896_030330</name>
</gene>
<keyword evidence="4" id="KW-1185">Reference proteome</keyword>
<dbReference type="VEuPathDB" id="MicrosporidiaDB:M896_030330"/>
<keyword evidence="2" id="KW-0802">TPR repeat</keyword>
<evidence type="ECO:0000313" key="4">
    <source>
        <dbReference type="Proteomes" id="UP000031056"/>
    </source>
</evidence>
<dbReference type="HOGENOM" id="CLU_042314_0_0_1"/>
<dbReference type="GeneID" id="26261317"/>
<dbReference type="InterPro" id="IPR011990">
    <property type="entry name" value="TPR-like_helical_dom_sf"/>
</dbReference>
<evidence type="ECO:0000313" key="3">
    <source>
        <dbReference type="EMBL" id="KHN70048.1"/>
    </source>
</evidence>
<dbReference type="RefSeq" id="XP_014564090.1">
    <property type="nucleotide sequence ID" value="XM_014708604.1"/>
</dbReference>
<evidence type="ECO:0000256" key="2">
    <source>
        <dbReference type="ARBA" id="ARBA00022803"/>
    </source>
</evidence>
<name>A0A0B2UL04_9MICR</name>
<dbReference type="PANTHER" id="PTHR16193:SF0">
    <property type="entry name" value="TETRATRICOPEPTIDE REPEAT PROTEIN 27"/>
    <property type="match status" value="1"/>
</dbReference>
<dbReference type="STRING" id="1354746.A0A0B2UL04"/>
<dbReference type="Proteomes" id="UP000031056">
    <property type="component" value="Unassembled WGS sequence"/>
</dbReference>
<dbReference type="Gene3D" id="1.25.40.10">
    <property type="entry name" value="Tetratricopeptide repeat domain"/>
    <property type="match status" value="1"/>
</dbReference>
<organism evidence="3 4">
    <name type="scientific">Ordospora colligata OC4</name>
    <dbReference type="NCBI Taxonomy" id="1354746"/>
    <lineage>
        <taxon>Eukaryota</taxon>
        <taxon>Fungi</taxon>
        <taxon>Fungi incertae sedis</taxon>
        <taxon>Microsporidia</taxon>
        <taxon>Ordosporidae</taxon>
        <taxon>Ordospora</taxon>
    </lineage>
</organism>
<protein>
    <submittedName>
        <fullName evidence="3">Uncharacterized protein</fullName>
    </submittedName>
</protein>
<evidence type="ECO:0000256" key="1">
    <source>
        <dbReference type="ARBA" id="ARBA00022737"/>
    </source>
</evidence>
<proteinExistence type="predicted"/>
<dbReference type="InterPro" id="IPR044244">
    <property type="entry name" value="TTC27/Emw1"/>
</dbReference>